<reference evidence="1" key="1">
    <citation type="submission" date="2020-11" db="EMBL/GenBank/DDBJ databases">
        <authorList>
            <consortium name="DOE Joint Genome Institute"/>
            <person name="Ahrendt S."/>
            <person name="Riley R."/>
            <person name="Andreopoulos W."/>
            <person name="Labutti K."/>
            <person name="Pangilinan J."/>
            <person name="Ruiz-Duenas F.J."/>
            <person name="Barrasa J.M."/>
            <person name="Sanchez-Garcia M."/>
            <person name="Camarero S."/>
            <person name="Miyauchi S."/>
            <person name="Serrano A."/>
            <person name="Linde D."/>
            <person name="Babiker R."/>
            <person name="Drula E."/>
            <person name="Ayuso-Fernandez I."/>
            <person name="Pacheco R."/>
            <person name="Padilla G."/>
            <person name="Ferreira P."/>
            <person name="Barriuso J."/>
            <person name="Kellner H."/>
            <person name="Castanera R."/>
            <person name="Alfaro M."/>
            <person name="Ramirez L."/>
            <person name="Pisabarro A.G."/>
            <person name="Kuo A."/>
            <person name="Tritt A."/>
            <person name="Lipzen A."/>
            <person name="He G."/>
            <person name="Yan M."/>
            <person name="Ng V."/>
            <person name="Cullen D."/>
            <person name="Martin F."/>
            <person name="Rosso M.-N."/>
            <person name="Henrissat B."/>
            <person name="Hibbett D."/>
            <person name="Martinez A.T."/>
            <person name="Grigoriev I.V."/>
        </authorList>
    </citation>
    <scope>NUCLEOTIDE SEQUENCE</scope>
    <source>
        <strain evidence="1">CBS 506.95</strain>
    </source>
</reference>
<comment type="caution">
    <text evidence="1">The sequence shown here is derived from an EMBL/GenBank/DDBJ whole genome shotgun (WGS) entry which is preliminary data.</text>
</comment>
<evidence type="ECO:0000313" key="1">
    <source>
        <dbReference type="EMBL" id="KAF9530062.1"/>
    </source>
</evidence>
<evidence type="ECO:0008006" key="3">
    <source>
        <dbReference type="Google" id="ProtNLM"/>
    </source>
</evidence>
<accession>A0A9P6EJ82</accession>
<gene>
    <name evidence="1" type="ORF">CPB83DRAFT_892988</name>
</gene>
<dbReference type="EMBL" id="MU157842">
    <property type="protein sequence ID" value="KAF9530062.1"/>
    <property type="molecule type" value="Genomic_DNA"/>
</dbReference>
<proteinExistence type="predicted"/>
<dbReference type="OrthoDB" id="3223501at2759"/>
<dbReference type="AlphaFoldDB" id="A0A9P6EJ82"/>
<sequence length="403" mass="44306">MPFNAYHNLFSIRKGEDKDLQSLVNRVDDAIHSIQDLRPATFTLELLDDELASMALICTLPDDYNSFVSSLLLQDSLKKSEVQNTFVREGMHRRRRQEESPSVSTAIAASTSTSTLPCGFCSDPTHCHDKCDAYKRGLYFTVHHLGSFVLVARANVGLNGIQSKLIALSAVSTRRGFVIFTRGVASTQDIDAVRGAFRGLFPDDKKRFSLELPSSTSFLKLTGCLRYKDPACTTPVTPHDVTVALMQSPLAQEINLSAPPRIVPESAQSGFMTAYFDIWDSVNGRHAAALINKSFIFFNLRVFIKPAAVRVSAPQCRNCFRWGHHKAACRASLAACCNGGKKSDPALKTPAGVACSHAPRCVNCKKDHIASSPQCPFSFIRHNVNARTEMKALYDKFNAGGNI</sequence>
<evidence type="ECO:0000313" key="2">
    <source>
        <dbReference type="Proteomes" id="UP000807306"/>
    </source>
</evidence>
<name>A0A9P6EJ82_9AGAR</name>
<keyword evidence="2" id="KW-1185">Reference proteome</keyword>
<protein>
    <recommendedName>
        <fullName evidence="3">Gag-like protein</fullName>
    </recommendedName>
</protein>
<organism evidence="1 2">
    <name type="scientific">Crepidotus variabilis</name>
    <dbReference type="NCBI Taxonomy" id="179855"/>
    <lineage>
        <taxon>Eukaryota</taxon>
        <taxon>Fungi</taxon>
        <taxon>Dikarya</taxon>
        <taxon>Basidiomycota</taxon>
        <taxon>Agaricomycotina</taxon>
        <taxon>Agaricomycetes</taxon>
        <taxon>Agaricomycetidae</taxon>
        <taxon>Agaricales</taxon>
        <taxon>Agaricineae</taxon>
        <taxon>Crepidotaceae</taxon>
        <taxon>Crepidotus</taxon>
    </lineage>
</organism>
<dbReference type="Proteomes" id="UP000807306">
    <property type="component" value="Unassembled WGS sequence"/>
</dbReference>